<name>A0AAW2F8Q9_9HYME</name>
<sequence length="55" mass="6594">MTKFINFTTNVAFLAYRATNKNTKFFIRNDSRNDKLISFIYPQRDGQRCTQMRPI</sequence>
<protein>
    <recommendedName>
        <fullName evidence="3">Ribosomal protein L33</fullName>
    </recommendedName>
</protein>
<dbReference type="Proteomes" id="UP001430953">
    <property type="component" value="Unassembled WGS sequence"/>
</dbReference>
<reference evidence="1 2" key="1">
    <citation type="submission" date="2023-03" db="EMBL/GenBank/DDBJ databases">
        <title>High recombination rates correlate with genetic variation in Cardiocondyla obscurior ants.</title>
        <authorList>
            <person name="Errbii M."/>
        </authorList>
    </citation>
    <scope>NUCLEOTIDE SEQUENCE [LARGE SCALE GENOMIC DNA]</scope>
    <source>
        <strain evidence="1">Alpha-2009</strain>
        <tissue evidence="1">Whole body</tissue>
    </source>
</reference>
<gene>
    <name evidence="1" type="ORF">PUN28_011980</name>
</gene>
<evidence type="ECO:0000313" key="2">
    <source>
        <dbReference type="Proteomes" id="UP001430953"/>
    </source>
</evidence>
<organism evidence="1 2">
    <name type="scientific">Cardiocondyla obscurior</name>
    <dbReference type="NCBI Taxonomy" id="286306"/>
    <lineage>
        <taxon>Eukaryota</taxon>
        <taxon>Metazoa</taxon>
        <taxon>Ecdysozoa</taxon>
        <taxon>Arthropoda</taxon>
        <taxon>Hexapoda</taxon>
        <taxon>Insecta</taxon>
        <taxon>Pterygota</taxon>
        <taxon>Neoptera</taxon>
        <taxon>Endopterygota</taxon>
        <taxon>Hymenoptera</taxon>
        <taxon>Apocrita</taxon>
        <taxon>Aculeata</taxon>
        <taxon>Formicoidea</taxon>
        <taxon>Formicidae</taxon>
        <taxon>Myrmicinae</taxon>
        <taxon>Cardiocondyla</taxon>
    </lineage>
</organism>
<evidence type="ECO:0000313" key="1">
    <source>
        <dbReference type="EMBL" id="KAL0112314.1"/>
    </source>
</evidence>
<keyword evidence="2" id="KW-1185">Reference proteome</keyword>
<proteinExistence type="predicted"/>
<accession>A0AAW2F8Q9</accession>
<comment type="caution">
    <text evidence="1">The sequence shown here is derived from an EMBL/GenBank/DDBJ whole genome shotgun (WGS) entry which is preliminary data.</text>
</comment>
<dbReference type="AlphaFoldDB" id="A0AAW2F8Q9"/>
<dbReference type="EMBL" id="JADYXP020000012">
    <property type="protein sequence ID" value="KAL0112314.1"/>
    <property type="molecule type" value="Genomic_DNA"/>
</dbReference>
<evidence type="ECO:0008006" key="3">
    <source>
        <dbReference type="Google" id="ProtNLM"/>
    </source>
</evidence>